<dbReference type="PANTHER" id="PTHR15629">
    <property type="entry name" value="SH3YL1 PROTEIN"/>
    <property type="match status" value="1"/>
</dbReference>
<name>A0ABD3P8M1_9STRA</name>
<dbReference type="Pfam" id="PF04366">
    <property type="entry name" value="Ysc84"/>
    <property type="match status" value="1"/>
</dbReference>
<proteinExistence type="predicted"/>
<evidence type="ECO:0000259" key="1">
    <source>
        <dbReference type="Pfam" id="PF04366"/>
    </source>
</evidence>
<dbReference type="EMBL" id="JALLAZ020000947">
    <property type="protein sequence ID" value="KAL3783947.1"/>
    <property type="molecule type" value="Genomic_DNA"/>
</dbReference>
<dbReference type="AlphaFoldDB" id="A0ABD3P8M1"/>
<sequence length="243" mass="25618">MNELTDMKTMEGIIFHAKNVLDQALSPNWAGIPKGIIKDCKGIIILTVAEAGFIFSGTVGTGVIIAHKEDGTWSPPSALGLGGIGWGLMAGAEVKDLVICVMDDATLKTFSGEHHVKIGTQIAATVGPLGREADASFNFSEKGGMGVTFAYAFSKGVFGGISIETAVLNARSKENERFYGKPAKPSEILFENAVDAPKGKGVDELHHRLHLLRDGKIMIPAHAAQMEAPQAAFVAKSGEVMAA</sequence>
<evidence type="ECO:0000313" key="3">
    <source>
        <dbReference type="Proteomes" id="UP001530315"/>
    </source>
</evidence>
<dbReference type="PANTHER" id="PTHR15629:SF2">
    <property type="entry name" value="SH3 DOMAIN-CONTAINING YSC84-LIKE PROTEIN 1"/>
    <property type="match status" value="1"/>
</dbReference>
<keyword evidence="3" id="KW-1185">Reference proteome</keyword>
<organism evidence="2 3">
    <name type="scientific">Stephanodiscus triporus</name>
    <dbReference type="NCBI Taxonomy" id="2934178"/>
    <lineage>
        <taxon>Eukaryota</taxon>
        <taxon>Sar</taxon>
        <taxon>Stramenopiles</taxon>
        <taxon>Ochrophyta</taxon>
        <taxon>Bacillariophyta</taxon>
        <taxon>Coscinodiscophyceae</taxon>
        <taxon>Thalassiosirophycidae</taxon>
        <taxon>Stephanodiscales</taxon>
        <taxon>Stephanodiscaceae</taxon>
        <taxon>Stephanodiscus</taxon>
    </lineage>
</organism>
<dbReference type="Proteomes" id="UP001530315">
    <property type="component" value="Unassembled WGS sequence"/>
</dbReference>
<protein>
    <recommendedName>
        <fullName evidence="1">Ysc84 actin-binding domain-containing protein</fullName>
    </recommendedName>
</protein>
<gene>
    <name evidence="2" type="ORF">ACHAW5_010461</name>
</gene>
<feature type="domain" description="Ysc84 actin-binding" evidence="1">
    <location>
        <begin position="83"/>
        <end position="207"/>
    </location>
</feature>
<evidence type="ECO:0000313" key="2">
    <source>
        <dbReference type="EMBL" id="KAL3783947.1"/>
    </source>
</evidence>
<comment type="caution">
    <text evidence="2">The sequence shown here is derived from an EMBL/GenBank/DDBJ whole genome shotgun (WGS) entry which is preliminary data.</text>
</comment>
<accession>A0ABD3P8M1</accession>
<dbReference type="InterPro" id="IPR051702">
    <property type="entry name" value="SH3_domain_YSC84-like"/>
</dbReference>
<reference evidence="2 3" key="1">
    <citation type="submission" date="2024-10" db="EMBL/GenBank/DDBJ databases">
        <title>Updated reference genomes for cyclostephanoid diatoms.</title>
        <authorList>
            <person name="Roberts W.R."/>
            <person name="Alverson A.J."/>
        </authorList>
    </citation>
    <scope>NUCLEOTIDE SEQUENCE [LARGE SCALE GENOMIC DNA]</scope>
    <source>
        <strain evidence="2 3">AJA276-08</strain>
    </source>
</reference>
<dbReference type="InterPro" id="IPR007461">
    <property type="entry name" value="Ysc84_actin-binding"/>
</dbReference>